<evidence type="ECO:0000259" key="2">
    <source>
        <dbReference type="PROSITE" id="PS50887"/>
    </source>
</evidence>
<dbReference type="GO" id="GO:1902201">
    <property type="term" value="P:negative regulation of bacterial-type flagellum-dependent cell motility"/>
    <property type="evidence" value="ECO:0007669"/>
    <property type="project" value="TreeGrafter"/>
</dbReference>
<dbReference type="PROSITE" id="PS50887">
    <property type="entry name" value="GGDEF"/>
    <property type="match status" value="1"/>
</dbReference>
<dbReference type="GO" id="GO:0052621">
    <property type="term" value="F:diguanylate cyclase activity"/>
    <property type="evidence" value="ECO:0007669"/>
    <property type="project" value="TreeGrafter"/>
</dbReference>
<feature type="transmembrane region" description="Helical" evidence="1">
    <location>
        <begin position="175"/>
        <end position="194"/>
    </location>
</feature>
<dbReference type="PANTHER" id="PTHR45138:SF6">
    <property type="entry name" value="DIGUANYLATE CYCLASE DGCN"/>
    <property type="match status" value="1"/>
</dbReference>
<evidence type="ECO:0000313" key="3">
    <source>
        <dbReference type="EMBL" id="SFR69656.1"/>
    </source>
</evidence>
<feature type="domain" description="GGDEF" evidence="2">
    <location>
        <begin position="425"/>
        <end position="550"/>
    </location>
</feature>
<dbReference type="EMBL" id="FOYZ01000003">
    <property type="protein sequence ID" value="SFR69656.1"/>
    <property type="molecule type" value="Genomic_DNA"/>
</dbReference>
<dbReference type="Pfam" id="PF00990">
    <property type="entry name" value="GGDEF"/>
    <property type="match status" value="1"/>
</dbReference>
<accession>A0A1I6ISD1</accession>
<dbReference type="InterPro" id="IPR050469">
    <property type="entry name" value="Diguanylate_Cyclase"/>
</dbReference>
<feature type="transmembrane region" description="Helical" evidence="1">
    <location>
        <begin position="330"/>
        <end position="352"/>
    </location>
</feature>
<dbReference type="AlphaFoldDB" id="A0A1I6ISD1"/>
<reference evidence="3 4" key="1">
    <citation type="submission" date="2016-10" db="EMBL/GenBank/DDBJ databases">
        <authorList>
            <person name="de Groot N.N."/>
        </authorList>
    </citation>
    <scope>NUCLEOTIDE SEQUENCE [LARGE SCALE GENOMIC DNA]</scope>
    <source>
        <strain evidence="3 4">743A</strain>
    </source>
</reference>
<dbReference type="NCBIfam" id="TIGR00254">
    <property type="entry name" value="GGDEF"/>
    <property type="match status" value="1"/>
</dbReference>
<evidence type="ECO:0000313" key="4">
    <source>
        <dbReference type="Proteomes" id="UP000199659"/>
    </source>
</evidence>
<dbReference type="InterPro" id="IPR043128">
    <property type="entry name" value="Rev_trsase/Diguanyl_cyclase"/>
</dbReference>
<sequence>MKKPLYFYFMLIFTAIVLLGSMFLENNTEIQREHNNTIQDYTTGWKILDEKGEIEISKLPDRVPADSGKAIIIGNTLPENLDNNNVLAFLTTHQIVEVKINQKVIYYFGIADDSRNLTPGSGWHFVQLSDEYAGQKIEISLMSNYKANSGILPKFVLGEKIQVVRKIMLEKSGDVSISIIMLIIGIEICFIWLFCRNKFKLTENFLCMGVLSIELAVWSMVETNIMPIFIGHHYAISQLAYLVLIVIPYPYYRFVKLTYHMKNQCLLDYIGKLNLAIGFFIIMLKAFYVEDFKHTIVLIHFTFIATIVVSLFEIIKILKSGNAKERKMAGINIIVVLFMLVSMVMDIINYYQNAGTKTISLSRLTVLIYVMILGSLSIRNSLQLIKAGHEAEEIKIVAYHDALTGMENRAAYMNLLDKLEEKEYVHYGIGMYDLNNLKYFNDEFGHSVGDYYIILCSEILQDTIGELGNCYRIGGDEFCVLLKDCPEENYRKLAEEITERLQSLKGPYDYSKMQIAQGYAKFNKMLDIDLHATMARADKIMYENKQILKK</sequence>
<dbReference type="PANTHER" id="PTHR45138">
    <property type="entry name" value="REGULATORY COMPONENTS OF SENSORY TRANSDUCTION SYSTEM"/>
    <property type="match status" value="1"/>
</dbReference>
<dbReference type="RefSeq" id="WP_092559714.1">
    <property type="nucleotide sequence ID" value="NZ_FOYZ01000003.1"/>
</dbReference>
<name>A0A1I6ISD1_9FIRM</name>
<feature type="transmembrane region" description="Helical" evidence="1">
    <location>
        <begin position="358"/>
        <end position="378"/>
    </location>
</feature>
<dbReference type="Proteomes" id="UP000199659">
    <property type="component" value="Unassembled WGS sequence"/>
</dbReference>
<proteinExistence type="predicted"/>
<dbReference type="GO" id="GO:0005886">
    <property type="term" value="C:plasma membrane"/>
    <property type="evidence" value="ECO:0007669"/>
    <property type="project" value="TreeGrafter"/>
</dbReference>
<evidence type="ECO:0000256" key="1">
    <source>
        <dbReference type="SAM" id="Phobius"/>
    </source>
</evidence>
<protein>
    <submittedName>
        <fullName evidence="3">Diguanylate cyclase (GGDEF) domain-containing protein</fullName>
    </submittedName>
</protein>
<organism evidence="3 4">
    <name type="scientific">Anaeromicropila populeti</name>
    <dbReference type="NCBI Taxonomy" id="37658"/>
    <lineage>
        <taxon>Bacteria</taxon>
        <taxon>Bacillati</taxon>
        <taxon>Bacillota</taxon>
        <taxon>Clostridia</taxon>
        <taxon>Lachnospirales</taxon>
        <taxon>Lachnospiraceae</taxon>
        <taxon>Anaeromicropila</taxon>
    </lineage>
</organism>
<feature type="transmembrane region" description="Helical" evidence="1">
    <location>
        <begin position="295"/>
        <end position="318"/>
    </location>
</feature>
<feature type="transmembrane region" description="Helical" evidence="1">
    <location>
        <begin position="233"/>
        <end position="252"/>
    </location>
</feature>
<dbReference type="OrthoDB" id="9804955at2"/>
<dbReference type="SUPFAM" id="SSF55073">
    <property type="entry name" value="Nucleotide cyclase"/>
    <property type="match status" value="1"/>
</dbReference>
<feature type="transmembrane region" description="Helical" evidence="1">
    <location>
        <begin position="5"/>
        <end position="24"/>
    </location>
</feature>
<dbReference type="Gene3D" id="3.30.70.270">
    <property type="match status" value="1"/>
</dbReference>
<feature type="transmembrane region" description="Helical" evidence="1">
    <location>
        <begin position="273"/>
        <end position="289"/>
    </location>
</feature>
<keyword evidence="1" id="KW-0472">Membrane</keyword>
<keyword evidence="4" id="KW-1185">Reference proteome</keyword>
<dbReference type="STRING" id="37658.SAMN05661086_01128"/>
<keyword evidence="1" id="KW-0812">Transmembrane</keyword>
<dbReference type="GO" id="GO:0043709">
    <property type="term" value="P:cell adhesion involved in single-species biofilm formation"/>
    <property type="evidence" value="ECO:0007669"/>
    <property type="project" value="TreeGrafter"/>
</dbReference>
<dbReference type="CDD" id="cd01949">
    <property type="entry name" value="GGDEF"/>
    <property type="match status" value="1"/>
</dbReference>
<dbReference type="InterPro" id="IPR029787">
    <property type="entry name" value="Nucleotide_cyclase"/>
</dbReference>
<gene>
    <name evidence="3" type="ORF">SAMN05661086_01128</name>
</gene>
<keyword evidence="1" id="KW-1133">Transmembrane helix</keyword>
<dbReference type="InterPro" id="IPR000160">
    <property type="entry name" value="GGDEF_dom"/>
</dbReference>
<dbReference type="SMART" id="SM00267">
    <property type="entry name" value="GGDEF"/>
    <property type="match status" value="1"/>
</dbReference>